<name>A0A1M5ETB4_9BACT</name>
<dbReference type="OrthoDB" id="9802842at2"/>
<dbReference type="STRING" id="1346286.SAMN05444362_110138"/>
<dbReference type="GO" id="GO:0016020">
    <property type="term" value="C:membrane"/>
    <property type="evidence" value="ECO:0007669"/>
    <property type="project" value="InterPro"/>
</dbReference>
<proteinExistence type="predicted"/>
<accession>A0A1M5ETB4</accession>
<reference evidence="3" key="1">
    <citation type="submission" date="2016-11" db="EMBL/GenBank/DDBJ databases">
        <authorList>
            <person name="Varghese N."/>
            <person name="Submissions S."/>
        </authorList>
    </citation>
    <scope>NUCLEOTIDE SEQUENCE [LARGE SCALE GENOMIC DNA]</scope>
    <source>
        <strain evidence="3">DSM 27370</strain>
    </source>
</reference>
<dbReference type="Proteomes" id="UP000184480">
    <property type="component" value="Unassembled WGS sequence"/>
</dbReference>
<keyword evidence="1" id="KW-1133">Transmembrane helix</keyword>
<keyword evidence="1" id="KW-0472">Membrane</keyword>
<evidence type="ECO:0000313" key="2">
    <source>
        <dbReference type="EMBL" id="SHF82420.1"/>
    </source>
</evidence>
<dbReference type="NCBIfam" id="TIGR02046">
    <property type="entry name" value="sdhC_b558_fam"/>
    <property type="match status" value="1"/>
</dbReference>
<dbReference type="CDD" id="cd03498">
    <property type="entry name" value="SQR_TypeB_2_TM"/>
    <property type="match status" value="1"/>
</dbReference>
<dbReference type="InterPro" id="IPR011138">
    <property type="entry name" value="Cytochrome_b-558"/>
</dbReference>
<feature type="transmembrane region" description="Helical" evidence="1">
    <location>
        <begin position="105"/>
        <end position="125"/>
    </location>
</feature>
<dbReference type="AlphaFoldDB" id="A0A1M5ETB4"/>
<dbReference type="EMBL" id="FQUC01000010">
    <property type="protein sequence ID" value="SHF82420.1"/>
    <property type="molecule type" value="Genomic_DNA"/>
</dbReference>
<gene>
    <name evidence="2" type="ORF">SAMN05444362_110138</name>
</gene>
<dbReference type="Gene3D" id="1.20.1300.10">
    <property type="entry name" value="Fumarate reductase/succinate dehydrogenase, transmembrane subunit"/>
    <property type="match status" value="1"/>
</dbReference>
<feature type="transmembrane region" description="Helical" evidence="1">
    <location>
        <begin position="55"/>
        <end position="79"/>
    </location>
</feature>
<protein>
    <submittedName>
        <fullName evidence="2">Succinate dehydrogenase subunit C</fullName>
    </submittedName>
</protein>
<sequence>MSWLINSSIGRKFIMALSGLTLVLFLLFHMSMNLVSIISIDAYEQICEFLGTNWYAVAGTVALAGLFLIHICYAIVLTLRNRKARGNDQYASSNLSDVPWSSKNMFVLGLAILVFLLVHLYDFWFKMMFAELFHMHDIVVLPEQVGNHMLVVFANPIKVALYLIGIVAIWFHLSHGIWSMCQSSGLNGRTWLPRLKCVANIVSTIVCIGFAIVPLYFFAKSLLCTSCM</sequence>
<organism evidence="2 3">
    <name type="scientific">Dysgonomonas macrotermitis</name>
    <dbReference type="NCBI Taxonomy" id="1346286"/>
    <lineage>
        <taxon>Bacteria</taxon>
        <taxon>Pseudomonadati</taxon>
        <taxon>Bacteroidota</taxon>
        <taxon>Bacteroidia</taxon>
        <taxon>Bacteroidales</taxon>
        <taxon>Dysgonomonadaceae</taxon>
        <taxon>Dysgonomonas</taxon>
    </lineage>
</organism>
<dbReference type="RefSeq" id="WP_062183575.1">
    <property type="nucleotide sequence ID" value="NZ_BBXL01000022.1"/>
</dbReference>
<keyword evidence="1" id="KW-0812">Transmembrane</keyword>
<evidence type="ECO:0000313" key="3">
    <source>
        <dbReference type="Proteomes" id="UP000184480"/>
    </source>
</evidence>
<feature type="transmembrane region" description="Helical" evidence="1">
    <location>
        <begin position="198"/>
        <end position="219"/>
    </location>
</feature>
<keyword evidence="3" id="KW-1185">Reference proteome</keyword>
<feature type="transmembrane region" description="Helical" evidence="1">
    <location>
        <begin position="159"/>
        <end position="178"/>
    </location>
</feature>
<evidence type="ECO:0000256" key="1">
    <source>
        <dbReference type="SAM" id="Phobius"/>
    </source>
</evidence>
<dbReference type="InterPro" id="IPR034804">
    <property type="entry name" value="SQR/QFR_C/D"/>
</dbReference>
<dbReference type="SUPFAM" id="SSF81343">
    <property type="entry name" value="Fumarate reductase respiratory complex transmembrane subunits"/>
    <property type="match status" value="1"/>
</dbReference>